<dbReference type="InterPro" id="IPR001650">
    <property type="entry name" value="Helicase_C-like"/>
</dbReference>
<dbReference type="InterPro" id="IPR044574">
    <property type="entry name" value="ARIP4-like"/>
</dbReference>
<feature type="region of interest" description="Disordered" evidence="9">
    <location>
        <begin position="972"/>
        <end position="1038"/>
    </location>
</feature>
<dbReference type="OrthoDB" id="2020972at2759"/>
<comment type="similarity">
    <text evidence="2">Belongs to the SNF2/RAD54 helicase family.</text>
</comment>
<dbReference type="GO" id="GO:0005634">
    <property type="term" value="C:nucleus"/>
    <property type="evidence" value="ECO:0007669"/>
    <property type="project" value="UniProtKB-SubCell"/>
</dbReference>
<dbReference type="VEuPathDB" id="AmoebaDB:NfTy_076240"/>
<dbReference type="Gene3D" id="3.40.50.10810">
    <property type="entry name" value="Tandem AAA-ATPase domain"/>
    <property type="match status" value="1"/>
</dbReference>
<dbReference type="Gene3D" id="1.20.120.850">
    <property type="entry name" value="SWI2/SNF2 ATPases, N-terminal domain"/>
    <property type="match status" value="1"/>
</dbReference>
<reference evidence="12 13" key="1">
    <citation type="journal article" date="2019" name="Sci. Rep.">
        <title>Nanopore sequencing improves the draft genome of the human pathogenic amoeba Naegleria fowleri.</title>
        <authorList>
            <person name="Liechti N."/>
            <person name="Schurch N."/>
            <person name="Bruggmann R."/>
            <person name="Wittwer M."/>
        </authorList>
    </citation>
    <scope>NUCLEOTIDE SEQUENCE [LARGE SCALE GENOMIC DNA]</scope>
    <source>
        <strain evidence="12 13">ATCC 30894</strain>
    </source>
</reference>
<feature type="domain" description="Helicase ATP-binding" evidence="10">
    <location>
        <begin position="287"/>
        <end position="500"/>
    </location>
</feature>
<dbReference type="VEuPathDB" id="AmoebaDB:NF0115550"/>
<keyword evidence="5" id="KW-0347">Helicase</keyword>
<keyword evidence="7" id="KW-0238">DNA-binding</keyword>
<dbReference type="InterPro" id="IPR000330">
    <property type="entry name" value="SNF2_N"/>
</dbReference>
<evidence type="ECO:0000256" key="6">
    <source>
        <dbReference type="ARBA" id="ARBA00022840"/>
    </source>
</evidence>
<dbReference type="GO" id="GO:0004386">
    <property type="term" value="F:helicase activity"/>
    <property type="evidence" value="ECO:0007669"/>
    <property type="project" value="UniProtKB-KW"/>
</dbReference>
<dbReference type="VEuPathDB" id="AmoebaDB:FDP41_006921"/>
<evidence type="ECO:0000256" key="9">
    <source>
        <dbReference type="SAM" id="MobiDB-lite"/>
    </source>
</evidence>
<dbReference type="AlphaFoldDB" id="A0A6A5BIP3"/>
<dbReference type="PANTHER" id="PTHR45797:SF1">
    <property type="entry name" value="HELICASE ARIP4"/>
    <property type="match status" value="1"/>
</dbReference>
<organism evidence="12 13">
    <name type="scientific">Naegleria fowleri</name>
    <name type="common">Brain eating amoeba</name>
    <dbReference type="NCBI Taxonomy" id="5763"/>
    <lineage>
        <taxon>Eukaryota</taxon>
        <taxon>Discoba</taxon>
        <taxon>Heterolobosea</taxon>
        <taxon>Tetramitia</taxon>
        <taxon>Eutetramitia</taxon>
        <taxon>Vahlkampfiidae</taxon>
        <taxon>Naegleria</taxon>
    </lineage>
</organism>
<dbReference type="SMART" id="SM00487">
    <property type="entry name" value="DEXDc"/>
    <property type="match status" value="1"/>
</dbReference>
<feature type="region of interest" description="Disordered" evidence="9">
    <location>
        <begin position="1"/>
        <end position="50"/>
    </location>
</feature>
<dbReference type="SMART" id="SM00490">
    <property type="entry name" value="HELICc"/>
    <property type="match status" value="1"/>
</dbReference>
<evidence type="ECO:0000256" key="3">
    <source>
        <dbReference type="ARBA" id="ARBA00022741"/>
    </source>
</evidence>
<dbReference type="EMBL" id="VFQX01000053">
    <property type="protein sequence ID" value="KAF0974311.1"/>
    <property type="molecule type" value="Genomic_DNA"/>
</dbReference>
<dbReference type="Pfam" id="PF00271">
    <property type="entry name" value="Helicase_C"/>
    <property type="match status" value="1"/>
</dbReference>
<gene>
    <name evidence="12" type="ORF">FDP41_006921</name>
</gene>
<dbReference type="Proteomes" id="UP000444721">
    <property type="component" value="Unassembled WGS sequence"/>
</dbReference>
<keyword evidence="4" id="KW-0378">Hydrolase</keyword>
<comment type="subcellular location">
    <subcellularLocation>
        <location evidence="1">Nucleus</location>
    </subcellularLocation>
</comment>
<dbReference type="PROSITE" id="PS51194">
    <property type="entry name" value="HELICASE_CTER"/>
    <property type="match status" value="1"/>
</dbReference>
<dbReference type="RefSeq" id="XP_044559024.1">
    <property type="nucleotide sequence ID" value="XM_044710609.1"/>
</dbReference>
<evidence type="ECO:0000256" key="1">
    <source>
        <dbReference type="ARBA" id="ARBA00004123"/>
    </source>
</evidence>
<proteinExistence type="inferred from homology"/>
<keyword evidence="6" id="KW-0067">ATP-binding</keyword>
<dbReference type="PANTHER" id="PTHR45797">
    <property type="entry name" value="RAD54-LIKE"/>
    <property type="match status" value="1"/>
</dbReference>
<dbReference type="InterPro" id="IPR038718">
    <property type="entry name" value="SNF2-like_sf"/>
</dbReference>
<dbReference type="PROSITE" id="PS51192">
    <property type="entry name" value="HELICASE_ATP_BIND_1"/>
    <property type="match status" value="1"/>
</dbReference>
<evidence type="ECO:0008006" key="14">
    <source>
        <dbReference type="Google" id="ProtNLM"/>
    </source>
</evidence>
<keyword evidence="13" id="KW-1185">Reference proteome</keyword>
<feature type="compositionally biased region" description="Acidic residues" evidence="9">
    <location>
        <begin position="1017"/>
        <end position="1038"/>
    </location>
</feature>
<dbReference type="InterPro" id="IPR049730">
    <property type="entry name" value="SNF2/RAD54-like_C"/>
</dbReference>
<evidence type="ECO:0000256" key="8">
    <source>
        <dbReference type="ARBA" id="ARBA00023242"/>
    </source>
</evidence>
<feature type="compositionally biased region" description="Basic and acidic residues" evidence="9">
    <location>
        <begin position="20"/>
        <end position="37"/>
    </location>
</feature>
<evidence type="ECO:0000256" key="2">
    <source>
        <dbReference type="ARBA" id="ARBA00007025"/>
    </source>
</evidence>
<comment type="caution">
    <text evidence="12">The sequence shown here is derived from an EMBL/GenBank/DDBJ whole genome shotgun (WGS) entry which is preliminary data.</text>
</comment>
<evidence type="ECO:0000313" key="13">
    <source>
        <dbReference type="Proteomes" id="UP000444721"/>
    </source>
</evidence>
<feature type="domain" description="Helicase C-terminal" evidence="11">
    <location>
        <begin position="740"/>
        <end position="908"/>
    </location>
</feature>
<sequence length="1038" mass="119987">MNKRKLDQPQGFLHATTSSESDHSELADNSSRGHLEVNNHNNNPQHQEDLVNTDDPLLLEMASKKRKQQTEAAFDFSYALAQGSSHLKAPTTSHLEENENTMDGHEPYCLHQDNSAYGSNCSDKELNDLDETFLSSKLSPQQRENLRTKTKDFVRQQKINEQQYVIHASKYVSSIAEVNRIVNTGEWFDSAEIERSVVDENSKLTEAQNPSTAFLTYSQQQRRHTFPSNLSHHALNQSSPLSSPLTNEDSINNNHAPELVFLPKVLCSIIKPHQLEALRFCWNSVVLPPDDDLKGCILGHSTGLGKTLTIIVFCYLYLKHHKGKRILIVCPRSVIQNWEREIASWMHNLKLDTIPCFVLDHGKDLRSHRLEKLADWSNRGGILLMCFSSFSRWTESQQAGGAHPQQQFSNNVGFQAPLHDSHSHNNNASKIEFEKQVAEYLRKCDLAVLDEGHRMKNPTTNLSHALYSNILTRKRIVLTGVPPQFNLMEYFTIIDWVRPGYWSMKEFKHLFCDPISLSLQDLSNVENREQMRKRFFILMQELSLFVHRKDQSVLKSYLPPKKEYVLYFHPTDIQSKLYNRFIESRRKDLKQTNIETSFNEEKQKREIYFMTVMTQKILNHPDLILQYCRDNKKLFETNNALVGESSQRSSMKLFLEENADDSHELSYIPTRSTCISETIATEEDTSLAPSVSNTMFNMLEEAERFKDTRENMEWAKPVLEKSYYMNMIDNSPKMLCLIRMIEQCFLNFEKLLVFSQYQETLDAIERIITNVNITTGLPLEDESQPLKRKLKRNVDFYRLDDSMSVSLGQSVVDSFNSSSDAPLLLISTKVGALGIDLSSSQKIVLFDVCWDNTWDNHAVFRSFRYGQTKPVSIYRFVMDNTIESKIFQRVSSRTTMFKNMKEEKKNFVDKEDFSEYLQSENTITPSASTTFQCDAYLEKVMTSEPRLKKYVQAINEYESLYIELPDELSSQDQTASKQKYDQDFSDFTSSEARKSSNCSTSSYEESNQSGSTSTESYNEEDETEDDYEDFDEDDEQLQ</sequence>
<dbReference type="OMA" id="QNWEREI"/>
<dbReference type="GO" id="GO:0003677">
    <property type="term" value="F:DNA binding"/>
    <property type="evidence" value="ECO:0007669"/>
    <property type="project" value="UniProtKB-KW"/>
</dbReference>
<keyword evidence="3" id="KW-0547">Nucleotide-binding</keyword>
<dbReference type="InterPro" id="IPR014001">
    <property type="entry name" value="Helicase_ATP-bd"/>
</dbReference>
<dbReference type="SUPFAM" id="SSF52540">
    <property type="entry name" value="P-loop containing nucleoside triphosphate hydrolases"/>
    <property type="match status" value="2"/>
</dbReference>
<dbReference type="Pfam" id="PF00176">
    <property type="entry name" value="SNF2-rel_dom"/>
    <property type="match status" value="1"/>
</dbReference>
<accession>A0A6A5BIP3</accession>
<evidence type="ECO:0000313" key="12">
    <source>
        <dbReference type="EMBL" id="KAF0974311.1"/>
    </source>
</evidence>
<feature type="compositionally biased region" description="Low complexity" evidence="9">
    <location>
        <begin position="995"/>
        <end position="1007"/>
    </location>
</feature>
<evidence type="ECO:0000259" key="10">
    <source>
        <dbReference type="PROSITE" id="PS51192"/>
    </source>
</evidence>
<evidence type="ECO:0000259" key="11">
    <source>
        <dbReference type="PROSITE" id="PS51194"/>
    </source>
</evidence>
<dbReference type="GO" id="GO:0016887">
    <property type="term" value="F:ATP hydrolysis activity"/>
    <property type="evidence" value="ECO:0007669"/>
    <property type="project" value="InterPro"/>
</dbReference>
<evidence type="ECO:0000256" key="4">
    <source>
        <dbReference type="ARBA" id="ARBA00022801"/>
    </source>
</evidence>
<protein>
    <recommendedName>
        <fullName evidence="14">Helicase ATP-binding domain-containing protein</fullName>
    </recommendedName>
</protein>
<evidence type="ECO:0000256" key="5">
    <source>
        <dbReference type="ARBA" id="ARBA00022806"/>
    </source>
</evidence>
<dbReference type="GO" id="GO:0005524">
    <property type="term" value="F:ATP binding"/>
    <property type="evidence" value="ECO:0007669"/>
    <property type="project" value="UniProtKB-KW"/>
</dbReference>
<dbReference type="GeneID" id="68114139"/>
<dbReference type="CDD" id="cd18793">
    <property type="entry name" value="SF2_C_SNF"/>
    <property type="match status" value="1"/>
</dbReference>
<name>A0A6A5BIP3_NAEFO</name>
<dbReference type="InterPro" id="IPR027417">
    <property type="entry name" value="P-loop_NTPase"/>
</dbReference>
<keyword evidence="8" id="KW-0539">Nucleus</keyword>
<dbReference type="Gene3D" id="3.40.50.300">
    <property type="entry name" value="P-loop containing nucleotide triphosphate hydrolases"/>
    <property type="match status" value="2"/>
</dbReference>
<evidence type="ECO:0000256" key="7">
    <source>
        <dbReference type="ARBA" id="ARBA00023125"/>
    </source>
</evidence>